<evidence type="ECO:0000313" key="2">
    <source>
        <dbReference type="EMBL" id="QBE48209.1"/>
    </source>
</evidence>
<gene>
    <name evidence="2" type="ORF">EVS81_04650</name>
</gene>
<organism evidence="2 3">
    <name type="scientific">Leucobacter triazinivorans</name>
    <dbReference type="NCBI Taxonomy" id="1784719"/>
    <lineage>
        <taxon>Bacteria</taxon>
        <taxon>Bacillati</taxon>
        <taxon>Actinomycetota</taxon>
        <taxon>Actinomycetes</taxon>
        <taxon>Micrococcales</taxon>
        <taxon>Microbacteriaceae</taxon>
        <taxon>Leucobacter</taxon>
    </lineage>
</organism>
<dbReference type="OrthoDB" id="4954868at2"/>
<feature type="transmembrane region" description="Helical" evidence="1">
    <location>
        <begin position="20"/>
        <end position="41"/>
    </location>
</feature>
<dbReference type="Pfam" id="PF13830">
    <property type="entry name" value="DUF4192"/>
    <property type="match status" value="1"/>
</dbReference>
<protein>
    <submittedName>
        <fullName evidence="2">DUF4192 family protein</fullName>
    </submittedName>
</protein>
<dbReference type="AlphaFoldDB" id="A0A4V0Z1F3"/>
<dbReference type="KEGG" id="ltr:EVS81_04650"/>
<keyword evidence="3" id="KW-1185">Reference proteome</keyword>
<keyword evidence="1" id="KW-0472">Membrane</keyword>
<keyword evidence="1" id="KW-1133">Transmembrane helix</keyword>
<dbReference type="Proteomes" id="UP000289260">
    <property type="component" value="Chromosome"/>
</dbReference>
<reference evidence="2 3" key="1">
    <citation type="submission" date="2019-02" db="EMBL/GenBank/DDBJ databases">
        <authorList>
            <person name="Sun L."/>
            <person name="Pan D."/>
            <person name="Wu X."/>
        </authorList>
    </citation>
    <scope>NUCLEOTIDE SEQUENCE [LARGE SCALE GENOMIC DNA]</scope>
    <source>
        <strain evidence="2 3">JW-1</strain>
    </source>
</reference>
<evidence type="ECO:0000313" key="3">
    <source>
        <dbReference type="Proteomes" id="UP000289260"/>
    </source>
</evidence>
<sequence length="430" mass="46196">MNDSTRDTPEVIRCRSTADFLAALPQLVGFTAVNSIFVVFFSGSRAGRAMRIDLPASDDPGDSVGLIELICDAVRDLGATEGTPSAPAIVVSSEQTFAETGGPPWRGLAERLERRLRGVGLAPRELCCIAPDGWVSYLDPAPPRRGRPLGEIAESPIALEARLRGDTQPALSDLGAIPEPDPVRRAEVATALARIAPFGSAEGRLEGADGGDAVPRSGVDARDAIGGGCNDDAIGGADRQRPFPASVAFEWMADTADVVRALRNTEHPVDPPMTARLIRCAQHSDRWLLLALGILTRPDFAEELARELGSARFEGIPVGLEDDPPRSADTGWSIRGVLAGISPDFIEFERLPGLRRKLLTAVSESPEELRSGLLALSAWVWWLGGTQSVAQRQARHAAALDPACEIARMVERLVSFPRYVPRPRFENRAA</sequence>
<name>A0A4V0Z1F3_9MICO</name>
<dbReference type="RefSeq" id="WP_130109348.1">
    <property type="nucleotide sequence ID" value="NZ_CP035806.1"/>
</dbReference>
<keyword evidence="1" id="KW-0812">Transmembrane</keyword>
<evidence type="ECO:0000256" key="1">
    <source>
        <dbReference type="SAM" id="Phobius"/>
    </source>
</evidence>
<accession>A0A4V0Z1F3</accession>
<dbReference type="EMBL" id="CP035806">
    <property type="protein sequence ID" value="QBE48209.1"/>
    <property type="molecule type" value="Genomic_DNA"/>
</dbReference>
<dbReference type="InterPro" id="IPR025447">
    <property type="entry name" value="DUF4192"/>
</dbReference>
<proteinExistence type="predicted"/>